<name>A0A6G1E673_9ORYZ</name>
<protein>
    <submittedName>
        <fullName evidence="2">Uncharacterized protein</fullName>
    </submittedName>
</protein>
<organism evidence="2 3">
    <name type="scientific">Oryza meyeriana var. granulata</name>
    <dbReference type="NCBI Taxonomy" id="110450"/>
    <lineage>
        <taxon>Eukaryota</taxon>
        <taxon>Viridiplantae</taxon>
        <taxon>Streptophyta</taxon>
        <taxon>Embryophyta</taxon>
        <taxon>Tracheophyta</taxon>
        <taxon>Spermatophyta</taxon>
        <taxon>Magnoliopsida</taxon>
        <taxon>Liliopsida</taxon>
        <taxon>Poales</taxon>
        <taxon>Poaceae</taxon>
        <taxon>BOP clade</taxon>
        <taxon>Oryzoideae</taxon>
        <taxon>Oryzeae</taxon>
        <taxon>Oryzinae</taxon>
        <taxon>Oryza</taxon>
        <taxon>Oryza meyeriana</taxon>
    </lineage>
</organism>
<keyword evidence="3" id="KW-1185">Reference proteome</keyword>
<evidence type="ECO:0000313" key="2">
    <source>
        <dbReference type="EMBL" id="KAF0920605.1"/>
    </source>
</evidence>
<feature type="region of interest" description="Disordered" evidence="1">
    <location>
        <begin position="1"/>
        <end position="38"/>
    </location>
</feature>
<sequence>MAELEMARLQGQRAAEEVQRAAVQARSGSSSPTPPLASCLTVPRRIAPDGKTPDNYPYLDAAGSHSRLLLYATQGPDPEPPALDAFYSRPLGVHHGFAKAYFICDAATREAIYIPDPDHPFV</sequence>
<accession>A0A6G1E673</accession>
<reference evidence="2 3" key="1">
    <citation type="submission" date="2019-11" db="EMBL/GenBank/DDBJ databases">
        <title>Whole genome sequence of Oryza granulata.</title>
        <authorList>
            <person name="Li W."/>
        </authorList>
    </citation>
    <scope>NUCLEOTIDE SEQUENCE [LARGE SCALE GENOMIC DNA]</scope>
    <source>
        <strain evidence="3">cv. Menghai</strain>
        <tissue evidence="2">Leaf</tissue>
    </source>
</reference>
<dbReference type="AlphaFoldDB" id="A0A6G1E673"/>
<dbReference type="Proteomes" id="UP000479710">
    <property type="component" value="Unassembled WGS sequence"/>
</dbReference>
<evidence type="ECO:0000313" key="3">
    <source>
        <dbReference type="Proteomes" id="UP000479710"/>
    </source>
</evidence>
<evidence type="ECO:0000256" key="1">
    <source>
        <dbReference type="SAM" id="MobiDB-lite"/>
    </source>
</evidence>
<gene>
    <name evidence="2" type="ORF">E2562_035892</name>
</gene>
<proteinExistence type="predicted"/>
<dbReference type="EMBL" id="SPHZ02000005">
    <property type="protein sequence ID" value="KAF0920605.1"/>
    <property type="molecule type" value="Genomic_DNA"/>
</dbReference>
<comment type="caution">
    <text evidence="2">The sequence shown here is derived from an EMBL/GenBank/DDBJ whole genome shotgun (WGS) entry which is preliminary data.</text>
</comment>